<keyword evidence="1" id="KW-1133">Transmembrane helix</keyword>
<dbReference type="KEGG" id="nfn:NFRAN_0225"/>
<dbReference type="RefSeq" id="WP_134482657.1">
    <property type="nucleotide sequence ID" value="NZ_LR216287.1"/>
</dbReference>
<feature type="transmembrane region" description="Helical" evidence="1">
    <location>
        <begin position="6"/>
        <end position="22"/>
    </location>
</feature>
<dbReference type="Proteomes" id="UP000294299">
    <property type="component" value="Chromosome NFRAN"/>
</dbReference>
<evidence type="ECO:0000313" key="3">
    <source>
        <dbReference type="Proteomes" id="UP000294299"/>
    </source>
</evidence>
<evidence type="ECO:0000313" key="2">
    <source>
        <dbReference type="EMBL" id="VFJ12546.1"/>
    </source>
</evidence>
<proteinExistence type="predicted"/>
<protein>
    <submittedName>
        <fullName evidence="2">Uncharacterized protein</fullName>
    </submittedName>
</protein>
<keyword evidence="1" id="KW-0812">Transmembrane</keyword>
<gene>
    <name evidence="2" type="ORF">NFRAN_0225</name>
</gene>
<keyword evidence="1" id="KW-0472">Membrane</keyword>
<keyword evidence="3" id="KW-1185">Reference proteome</keyword>
<dbReference type="GeneID" id="39419794"/>
<dbReference type="EMBL" id="LR216287">
    <property type="protein sequence ID" value="VFJ12546.1"/>
    <property type="molecule type" value="Genomic_DNA"/>
</dbReference>
<sequence>MQYSVAIAIAFSLSIALVFYFLPQQAYGVFHREDFIITDMGLKNGNPFMTVQGEAGRSFSVDMGDESFYSYTFVTDKGIFAASVALGEDENSPYYSVDGFEVDTFEVGACLEDRTASGEPRFTGNTAEYMPEDLVIENVSKVYTIQVTLDDPDDDCQSGQHIYKIFSSK</sequence>
<organism evidence="2 3">
    <name type="scientific">Candidatus Nitrosocosmicus franklandianus</name>
    <dbReference type="NCBI Taxonomy" id="1798806"/>
    <lineage>
        <taxon>Archaea</taxon>
        <taxon>Nitrososphaerota</taxon>
        <taxon>Nitrososphaeria</taxon>
        <taxon>Nitrososphaerales</taxon>
        <taxon>Nitrososphaeraceae</taxon>
        <taxon>Candidatus Nitrosocosmicus</taxon>
    </lineage>
</organism>
<accession>A0A484I458</accession>
<evidence type="ECO:0000256" key="1">
    <source>
        <dbReference type="SAM" id="Phobius"/>
    </source>
</evidence>
<name>A0A484I458_9ARCH</name>
<reference evidence="2 3" key="1">
    <citation type="submission" date="2019-02" db="EMBL/GenBank/DDBJ databases">
        <authorList>
            <person name="Lehtovirta-Morley E L."/>
        </authorList>
    </citation>
    <scope>NUCLEOTIDE SEQUENCE [LARGE SCALE GENOMIC DNA]</scope>
    <source>
        <strain evidence="2">NFRAN1</strain>
    </source>
</reference>
<dbReference type="AlphaFoldDB" id="A0A484I458"/>
<dbReference type="OrthoDB" id="9638at2157"/>